<dbReference type="CDD" id="cd19120">
    <property type="entry name" value="AKR_AKR3C2-3"/>
    <property type="match status" value="1"/>
</dbReference>
<dbReference type="PROSITE" id="PS00062">
    <property type="entry name" value="ALDOKETO_REDUCTASE_2"/>
    <property type="match status" value="1"/>
</dbReference>
<evidence type="ECO:0000256" key="5">
    <source>
        <dbReference type="PIRSR" id="PIRSR000097-2"/>
    </source>
</evidence>
<keyword evidence="2" id="KW-0521">NADP</keyword>
<evidence type="ECO:0000256" key="7">
    <source>
        <dbReference type="SAM" id="MobiDB-lite"/>
    </source>
</evidence>
<dbReference type="InterPro" id="IPR018170">
    <property type="entry name" value="Aldo/ket_reductase_CS"/>
</dbReference>
<keyword evidence="3" id="KW-0560">Oxidoreductase</keyword>
<feature type="site" description="Lowers pKa of active site Tyr" evidence="6">
    <location>
        <position position="99"/>
    </location>
</feature>
<dbReference type="PANTHER" id="PTHR43827:SF3">
    <property type="entry name" value="NADP-DEPENDENT OXIDOREDUCTASE DOMAIN-CONTAINING PROTEIN"/>
    <property type="match status" value="1"/>
</dbReference>
<feature type="region of interest" description="Disordered" evidence="7">
    <location>
        <begin position="1"/>
        <end position="24"/>
    </location>
</feature>
<evidence type="ECO:0000256" key="4">
    <source>
        <dbReference type="PIRSR" id="PIRSR000097-1"/>
    </source>
</evidence>
<accession>A0AAI8VV08</accession>
<dbReference type="Pfam" id="PF00248">
    <property type="entry name" value="Aldo_ket_red"/>
    <property type="match status" value="1"/>
</dbReference>
<dbReference type="GO" id="GO:0016616">
    <property type="term" value="F:oxidoreductase activity, acting on the CH-OH group of donors, NAD or NADP as acceptor"/>
    <property type="evidence" value="ECO:0007669"/>
    <property type="project" value="UniProtKB-ARBA"/>
</dbReference>
<dbReference type="PANTHER" id="PTHR43827">
    <property type="entry name" value="2,5-DIKETO-D-GLUCONIC ACID REDUCTASE"/>
    <property type="match status" value="1"/>
</dbReference>
<dbReference type="Gene3D" id="3.20.20.100">
    <property type="entry name" value="NADP-dependent oxidoreductase domain"/>
    <property type="match status" value="1"/>
</dbReference>
<evidence type="ECO:0000256" key="6">
    <source>
        <dbReference type="PIRSR" id="PIRSR000097-3"/>
    </source>
</evidence>
<evidence type="ECO:0000256" key="1">
    <source>
        <dbReference type="ARBA" id="ARBA00007905"/>
    </source>
</evidence>
<evidence type="ECO:0000259" key="8">
    <source>
        <dbReference type="Pfam" id="PF00248"/>
    </source>
</evidence>
<dbReference type="InterPro" id="IPR023210">
    <property type="entry name" value="NADP_OxRdtase_dom"/>
</dbReference>
<proteinExistence type="inferred from homology"/>
<name>A0AAI8VV08_9PEZI</name>
<dbReference type="PIRSF" id="PIRSF000097">
    <property type="entry name" value="AKR"/>
    <property type="match status" value="1"/>
</dbReference>
<evidence type="ECO:0000256" key="3">
    <source>
        <dbReference type="ARBA" id="ARBA00023002"/>
    </source>
</evidence>
<feature type="active site" description="Proton donor" evidence="4">
    <location>
        <position position="74"/>
    </location>
</feature>
<reference evidence="9" key="1">
    <citation type="submission" date="2023-10" db="EMBL/GenBank/DDBJ databases">
        <authorList>
            <person name="Hackl T."/>
        </authorList>
    </citation>
    <scope>NUCLEOTIDE SEQUENCE</scope>
</reference>
<protein>
    <submittedName>
        <fullName evidence="9">Uu.00g067840.m01.CDS01</fullName>
    </submittedName>
</protein>
<dbReference type="PRINTS" id="PR00069">
    <property type="entry name" value="ALDKETRDTASE"/>
</dbReference>
<evidence type="ECO:0000313" key="10">
    <source>
        <dbReference type="Proteomes" id="UP001295740"/>
    </source>
</evidence>
<evidence type="ECO:0000313" key="9">
    <source>
        <dbReference type="EMBL" id="CAJ2511159.1"/>
    </source>
</evidence>
<comment type="caution">
    <text evidence="9">The sequence shown here is derived from an EMBL/GenBank/DDBJ whole genome shotgun (WGS) entry which is preliminary data.</text>
</comment>
<feature type="binding site" evidence="5">
    <location>
        <position position="132"/>
    </location>
    <ligand>
        <name>substrate</name>
    </ligand>
</feature>
<dbReference type="InterPro" id="IPR020471">
    <property type="entry name" value="AKR"/>
</dbReference>
<gene>
    <name evidence="9" type="ORF">KHLLAP_LOCUS11627</name>
</gene>
<dbReference type="AlphaFoldDB" id="A0AAI8VV08"/>
<dbReference type="InterPro" id="IPR036812">
    <property type="entry name" value="NAD(P)_OxRdtase_dom_sf"/>
</dbReference>
<feature type="domain" description="NADP-dependent oxidoreductase" evidence="8">
    <location>
        <begin position="40"/>
        <end position="291"/>
    </location>
</feature>
<dbReference type="EMBL" id="CAUWAG010000018">
    <property type="protein sequence ID" value="CAJ2511159.1"/>
    <property type="molecule type" value="Genomic_DNA"/>
</dbReference>
<sequence>MNSMDSTYAPDASGATPKQTGYVPTLKMNDGNEIPMLAYGLGTARSKGEAEEVTKLTLMAIKNGYYHLDGAEVYKNERELGAAIAASHLPRQSLYITTKLRGTGGKSDSVATAFDASLARLGLDYVDLYLIHAPHLASTPQELQSIWAQMEAIKDSGRARSIGVSNFLPEHLDTVLQTARVPPAINQVEFHPYLQHAPGFVDYHRNQQIALAAYAPLTAVAKAAPGPVDGVYEALAKKYGVGVGDVALRWCLDQGIVAITTSARDERLQGFMKSVPAFKLTPREVGEVAELGRQKHFRGFWNRHFPDDDRR</sequence>
<keyword evidence="10" id="KW-1185">Reference proteome</keyword>
<dbReference type="GO" id="GO:0016652">
    <property type="term" value="F:oxidoreductase activity, acting on NAD(P)H as acceptor"/>
    <property type="evidence" value="ECO:0007669"/>
    <property type="project" value="InterPro"/>
</dbReference>
<organism evidence="9 10">
    <name type="scientific">Anthostomella pinea</name>
    <dbReference type="NCBI Taxonomy" id="933095"/>
    <lineage>
        <taxon>Eukaryota</taxon>
        <taxon>Fungi</taxon>
        <taxon>Dikarya</taxon>
        <taxon>Ascomycota</taxon>
        <taxon>Pezizomycotina</taxon>
        <taxon>Sordariomycetes</taxon>
        <taxon>Xylariomycetidae</taxon>
        <taxon>Xylariales</taxon>
        <taxon>Xylariaceae</taxon>
        <taxon>Anthostomella</taxon>
    </lineage>
</organism>
<dbReference type="InterPro" id="IPR044494">
    <property type="entry name" value="AKR3C2/3"/>
</dbReference>
<comment type="similarity">
    <text evidence="1">Belongs to the aldo/keto reductase family.</text>
</comment>
<evidence type="ECO:0000256" key="2">
    <source>
        <dbReference type="ARBA" id="ARBA00022857"/>
    </source>
</evidence>
<dbReference type="FunFam" id="3.20.20.100:FF:000002">
    <property type="entry name" value="2,5-diketo-D-gluconic acid reductase A"/>
    <property type="match status" value="1"/>
</dbReference>
<dbReference type="SUPFAM" id="SSF51430">
    <property type="entry name" value="NAD(P)-linked oxidoreductase"/>
    <property type="match status" value="1"/>
</dbReference>
<dbReference type="Proteomes" id="UP001295740">
    <property type="component" value="Unassembled WGS sequence"/>
</dbReference>